<dbReference type="SMR" id="A0A1S4BTN2"/>
<reference evidence="7" key="2">
    <citation type="submission" date="2025-08" db="UniProtKB">
        <authorList>
            <consortium name="RefSeq"/>
        </authorList>
    </citation>
    <scope>IDENTIFICATION</scope>
    <source>
        <tissue evidence="7">Leaf</tissue>
    </source>
</reference>
<dbReference type="OMA" id="IISTRLM"/>
<evidence type="ECO:0000256" key="3">
    <source>
        <dbReference type="ARBA" id="ARBA00022525"/>
    </source>
</evidence>
<organism evidence="6 7">
    <name type="scientific">Nicotiana tabacum</name>
    <name type="common">Common tobacco</name>
    <dbReference type="NCBI Taxonomy" id="4097"/>
    <lineage>
        <taxon>Eukaryota</taxon>
        <taxon>Viridiplantae</taxon>
        <taxon>Streptophyta</taxon>
        <taxon>Embryophyta</taxon>
        <taxon>Tracheophyta</taxon>
        <taxon>Spermatophyta</taxon>
        <taxon>Magnoliopsida</taxon>
        <taxon>eudicotyledons</taxon>
        <taxon>Gunneridae</taxon>
        <taxon>Pentapetalae</taxon>
        <taxon>asterids</taxon>
        <taxon>lamiids</taxon>
        <taxon>Solanales</taxon>
        <taxon>Solanaceae</taxon>
        <taxon>Nicotianoideae</taxon>
        <taxon>Nicotianeae</taxon>
        <taxon>Nicotiana</taxon>
    </lineage>
</organism>
<evidence type="ECO:0000313" key="6">
    <source>
        <dbReference type="Proteomes" id="UP000790787"/>
    </source>
</evidence>
<keyword evidence="5" id="KW-0472">Membrane</keyword>
<comment type="subunit">
    <text evidence="2 4">Homodimer.</text>
</comment>
<protein>
    <recommendedName>
        <fullName evidence="4">Dirigent protein</fullName>
    </recommendedName>
</protein>
<keyword evidence="4" id="KW-0052">Apoplast</keyword>
<dbReference type="PANTHER" id="PTHR21495">
    <property type="entry name" value="NUCLEOPORIN-RELATED"/>
    <property type="match status" value="1"/>
</dbReference>
<dbReference type="InterPro" id="IPR044859">
    <property type="entry name" value="Allene_oxi_cyc_Dirigent"/>
</dbReference>
<dbReference type="KEGG" id="nta:107811703"/>
<dbReference type="Gene3D" id="2.40.480.10">
    <property type="entry name" value="Allene oxide cyclase-like"/>
    <property type="match status" value="1"/>
</dbReference>
<evidence type="ECO:0000256" key="2">
    <source>
        <dbReference type="ARBA" id="ARBA00011738"/>
    </source>
</evidence>
<feature type="transmembrane region" description="Helical" evidence="5">
    <location>
        <begin position="53"/>
        <end position="71"/>
    </location>
</feature>
<evidence type="ECO:0000313" key="7">
    <source>
        <dbReference type="RefSeq" id="XP_016492178.1"/>
    </source>
</evidence>
<dbReference type="RefSeq" id="XP_016492178.1">
    <property type="nucleotide sequence ID" value="XM_016636692.2"/>
</dbReference>
<comment type="subcellular location">
    <subcellularLocation>
        <location evidence="4">Secreted</location>
        <location evidence="4">Extracellular space</location>
        <location evidence="4">Apoplast</location>
    </subcellularLocation>
</comment>
<dbReference type="STRING" id="4097.A0A1S4BTN2"/>
<name>A0A1S4BTN2_TOBAC</name>
<dbReference type="OrthoDB" id="1864232at2759"/>
<comment type="function">
    <text evidence="4">Dirigent proteins impart stereoselectivity on the phenoxy radical-coupling reaction, yielding optically active lignans from two molecules of coniferyl alcohol in the biosynthesis of lignans, flavonolignans, and alkaloids and thus plays a central role in plant secondary metabolism.</text>
</comment>
<keyword evidence="6" id="KW-1185">Reference proteome</keyword>
<dbReference type="RefSeq" id="XP_016492178.1">
    <property type="nucleotide sequence ID" value="XM_016636692.1"/>
</dbReference>
<keyword evidence="3 4" id="KW-0964">Secreted</keyword>
<dbReference type="AlphaFoldDB" id="A0A1S4BTN2"/>
<dbReference type="Proteomes" id="UP000790787">
    <property type="component" value="Chromosome 8"/>
</dbReference>
<evidence type="ECO:0000256" key="5">
    <source>
        <dbReference type="SAM" id="Phobius"/>
    </source>
</evidence>
<keyword evidence="5" id="KW-1133">Transmembrane helix</keyword>
<dbReference type="GO" id="GO:0009699">
    <property type="term" value="P:phenylpropanoid biosynthetic process"/>
    <property type="evidence" value="ECO:0007669"/>
    <property type="project" value="UniProtKB-ARBA"/>
</dbReference>
<proteinExistence type="inferred from homology"/>
<sequence>MVEEKGYTINIFTNKIINSIYSPSIRISLLYSFNLLNFLLYKMASFRSYTLSISYFLIFSILFTPLYGAFVEEFSDTLTIKRSEKTSHLHFYFHDIVSGKNPSSIKVISPGGDGIYGFGKTFIFDDALTVGPNASSKVIGRAQGIYSIASQSELALLMALTFEFTEGKYNGSSISILGRNPVPKDVREMPIVGGTALFRFARGYALAHTSMFDIKSGDAIVEYNVFVQHF</sequence>
<dbReference type="GO" id="GO:0048046">
    <property type="term" value="C:apoplast"/>
    <property type="evidence" value="ECO:0007669"/>
    <property type="project" value="UniProtKB-SubCell"/>
</dbReference>
<reference evidence="6" key="1">
    <citation type="journal article" date="2014" name="Nat. Commun.">
        <title>The tobacco genome sequence and its comparison with those of tomato and potato.</title>
        <authorList>
            <person name="Sierro N."/>
            <person name="Battey J.N."/>
            <person name="Ouadi S."/>
            <person name="Bakaher N."/>
            <person name="Bovet L."/>
            <person name="Willig A."/>
            <person name="Goepfert S."/>
            <person name="Peitsch M.C."/>
            <person name="Ivanov N.V."/>
        </authorList>
    </citation>
    <scope>NUCLEOTIDE SEQUENCE [LARGE SCALE GENOMIC DNA]</scope>
</reference>
<dbReference type="GeneID" id="107811703"/>
<dbReference type="Pfam" id="PF03018">
    <property type="entry name" value="Dirigent"/>
    <property type="match status" value="1"/>
</dbReference>
<accession>A0A1S4BTN2</accession>
<comment type="similarity">
    <text evidence="1 4">Belongs to the plant dirigent protein family.</text>
</comment>
<dbReference type="InterPro" id="IPR004265">
    <property type="entry name" value="Dirigent"/>
</dbReference>
<gene>
    <name evidence="7" type="primary">LOC107811703</name>
</gene>
<evidence type="ECO:0000256" key="4">
    <source>
        <dbReference type="RuleBase" id="RU363099"/>
    </source>
</evidence>
<evidence type="ECO:0000256" key="1">
    <source>
        <dbReference type="ARBA" id="ARBA00010746"/>
    </source>
</evidence>
<dbReference type="PaxDb" id="4097-A0A1S4BTN2"/>
<keyword evidence="5" id="KW-0812">Transmembrane</keyword>